<name>A0ABR2S9V8_9ROSI</name>
<feature type="region of interest" description="Disordered" evidence="1">
    <location>
        <begin position="1"/>
        <end position="78"/>
    </location>
</feature>
<feature type="compositionally biased region" description="Polar residues" evidence="1">
    <location>
        <begin position="43"/>
        <end position="78"/>
    </location>
</feature>
<evidence type="ECO:0000313" key="2">
    <source>
        <dbReference type="EMBL" id="KAK9022046.1"/>
    </source>
</evidence>
<dbReference type="Proteomes" id="UP001396334">
    <property type="component" value="Unassembled WGS sequence"/>
</dbReference>
<feature type="compositionally biased region" description="Polar residues" evidence="1">
    <location>
        <begin position="25"/>
        <end position="35"/>
    </location>
</feature>
<keyword evidence="3" id="KW-1185">Reference proteome</keyword>
<reference evidence="2 3" key="1">
    <citation type="journal article" date="2024" name="G3 (Bethesda)">
        <title>Genome assembly of Hibiscus sabdariffa L. provides insights into metabolisms of medicinal natural products.</title>
        <authorList>
            <person name="Kim T."/>
        </authorList>
    </citation>
    <scope>NUCLEOTIDE SEQUENCE [LARGE SCALE GENOMIC DNA]</scope>
    <source>
        <strain evidence="2">TK-2024</strain>
        <tissue evidence="2">Old leaves</tissue>
    </source>
</reference>
<comment type="caution">
    <text evidence="2">The sequence shown here is derived from an EMBL/GenBank/DDBJ whole genome shotgun (WGS) entry which is preliminary data.</text>
</comment>
<evidence type="ECO:0000256" key="1">
    <source>
        <dbReference type="SAM" id="MobiDB-lite"/>
    </source>
</evidence>
<accession>A0ABR2S9V8</accession>
<proteinExistence type="predicted"/>
<gene>
    <name evidence="2" type="ORF">V6N11_002342</name>
</gene>
<dbReference type="EMBL" id="JBBPBN010000015">
    <property type="protein sequence ID" value="KAK9022046.1"/>
    <property type="molecule type" value="Genomic_DNA"/>
</dbReference>
<organism evidence="2 3">
    <name type="scientific">Hibiscus sabdariffa</name>
    <name type="common">roselle</name>
    <dbReference type="NCBI Taxonomy" id="183260"/>
    <lineage>
        <taxon>Eukaryota</taxon>
        <taxon>Viridiplantae</taxon>
        <taxon>Streptophyta</taxon>
        <taxon>Embryophyta</taxon>
        <taxon>Tracheophyta</taxon>
        <taxon>Spermatophyta</taxon>
        <taxon>Magnoliopsida</taxon>
        <taxon>eudicotyledons</taxon>
        <taxon>Gunneridae</taxon>
        <taxon>Pentapetalae</taxon>
        <taxon>rosids</taxon>
        <taxon>malvids</taxon>
        <taxon>Malvales</taxon>
        <taxon>Malvaceae</taxon>
        <taxon>Malvoideae</taxon>
        <taxon>Hibiscus</taxon>
    </lineage>
</organism>
<sequence length="78" mass="8306">MSRHRRQASRILPPDLTWEGEEQPPRSTLSAQPSATPYGGQGANASTTHASANPSATLRQDHSLQAPQNNTSATTKPS</sequence>
<evidence type="ECO:0000313" key="3">
    <source>
        <dbReference type="Proteomes" id="UP001396334"/>
    </source>
</evidence>
<protein>
    <submittedName>
        <fullName evidence="2">Uncharacterized protein</fullName>
    </submittedName>
</protein>